<comment type="caution">
    <text evidence="2">The sequence shown here is derived from an EMBL/GenBank/DDBJ whole genome shotgun (WGS) entry which is preliminary data.</text>
</comment>
<keyword evidence="1" id="KW-0472">Membrane</keyword>
<protein>
    <submittedName>
        <fullName evidence="2">Uncharacterized protein</fullName>
    </submittedName>
</protein>
<feature type="transmembrane region" description="Helical" evidence="1">
    <location>
        <begin position="142"/>
        <end position="160"/>
    </location>
</feature>
<accession>A0A855X5Y1</accession>
<proteinExistence type="predicted"/>
<keyword evidence="1" id="KW-0812">Transmembrane</keyword>
<name>A0A855X5Y1_9BACT</name>
<sequence length="161" mass="17200">MYALGALVSAYWTWGFSWLGTLPPVWVVAVLLIAGFPTLPPVSSRLAKLMLRSQRKNLSATRSPSKILVVALVSAVLFALFYLLRSRSLVYGDGYLLLASVSPGGELALEAQNSLQASSLIAIRNFVSLLDNLWSVPPANSLAIFNCVGGVAGCWAIYGIA</sequence>
<keyword evidence="1" id="KW-1133">Transmembrane helix</keyword>
<evidence type="ECO:0000256" key="1">
    <source>
        <dbReference type="SAM" id="Phobius"/>
    </source>
</evidence>
<evidence type="ECO:0000313" key="3">
    <source>
        <dbReference type="Proteomes" id="UP000250918"/>
    </source>
</evidence>
<dbReference type="AlphaFoldDB" id="A0A855X5Y1"/>
<dbReference type="Proteomes" id="UP000250918">
    <property type="component" value="Unassembled WGS sequence"/>
</dbReference>
<feature type="transmembrane region" description="Helical" evidence="1">
    <location>
        <begin position="67"/>
        <end position="84"/>
    </location>
</feature>
<organism evidence="2 3">
    <name type="scientific">candidate division GN15 bacterium</name>
    <dbReference type="NCBI Taxonomy" id="2072418"/>
    <lineage>
        <taxon>Bacteria</taxon>
        <taxon>candidate division GN15</taxon>
    </lineage>
</organism>
<dbReference type="EMBL" id="PQAP01000115">
    <property type="protein sequence ID" value="PWB71422.1"/>
    <property type="molecule type" value="Genomic_DNA"/>
</dbReference>
<feature type="transmembrane region" description="Helical" evidence="1">
    <location>
        <begin position="25"/>
        <end position="46"/>
    </location>
</feature>
<evidence type="ECO:0000313" key="2">
    <source>
        <dbReference type="EMBL" id="PWB71422.1"/>
    </source>
</evidence>
<gene>
    <name evidence="2" type="ORF">C3F09_07895</name>
</gene>
<reference evidence="2 3" key="1">
    <citation type="journal article" date="2018" name="ISME J.">
        <title>A methanotrophic archaeon couples anaerobic oxidation of methane to Fe(III) reduction.</title>
        <authorList>
            <person name="Cai C."/>
            <person name="Leu A.O."/>
            <person name="Xie G.J."/>
            <person name="Guo J."/>
            <person name="Feng Y."/>
            <person name="Zhao J.X."/>
            <person name="Tyson G.W."/>
            <person name="Yuan Z."/>
            <person name="Hu S."/>
        </authorList>
    </citation>
    <scope>NUCLEOTIDE SEQUENCE [LARGE SCALE GENOMIC DNA]</scope>
    <source>
        <strain evidence="2">FeB_12</strain>
    </source>
</reference>
<feature type="non-terminal residue" evidence="2">
    <location>
        <position position="161"/>
    </location>
</feature>